<keyword evidence="3" id="KW-1185">Reference proteome</keyword>
<evidence type="ECO:0000313" key="2">
    <source>
        <dbReference type="EMBL" id="GAA1975496.1"/>
    </source>
</evidence>
<name>A0ABN2RVB8_9MICO</name>
<organism evidence="2 3">
    <name type="scientific">Terrabacter lapilli</name>
    <dbReference type="NCBI Taxonomy" id="436231"/>
    <lineage>
        <taxon>Bacteria</taxon>
        <taxon>Bacillati</taxon>
        <taxon>Actinomycetota</taxon>
        <taxon>Actinomycetes</taxon>
        <taxon>Micrococcales</taxon>
        <taxon>Intrasporangiaceae</taxon>
        <taxon>Terrabacter</taxon>
    </lineage>
</organism>
<gene>
    <name evidence="2" type="ORF">GCM10009817_14620</name>
</gene>
<evidence type="ECO:0000256" key="1">
    <source>
        <dbReference type="SAM" id="Phobius"/>
    </source>
</evidence>
<protein>
    <recommendedName>
        <fullName evidence="4">DUF2500 family protein</fullName>
    </recommendedName>
</protein>
<accession>A0ABN2RVB8</accession>
<dbReference type="Gene3D" id="2.40.50.660">
    <property type="match status" value="1"/>
</dbReference>
<keyword evidence="1" id="KW-1133">Transmembrane helix</keyword>
<dbReference type="Pfam" id="PF10694">
    <property type="entry name" value="DUF2500"/>
    <property type="match status" value="1"/>
</dbReference>
<sequence>MGSTVGLVGLIAYVVFRLIWLLGVLLLVMGSGELFLQWRANEAAPVVRVDAMVVSSRKRVARRRRAGVDPSTYMVTFEEPSGERLELQIRGQYMADLTEGVQGLLTYQGTRFLGFVRHDTVDRQG</sequence>
<feature type="transmembrane region" description="Helical" evidence="1">
    <location>
        <begin position="6"/>
        <end position="29"/>
    </location>
</feature>
<comment type="caution">
    <text evidence="2">The sequence shown here is derived from an EMBL/GenBank/DDBJ whole genome shotgun (WGS) entry which is preliminary data.</text>
</comment>
<dbReference type="InterPro" id="IPR019635">
    <property type="entry name" value="DUF2500"/>
</dbReference>
<keyword evidence="1" id="KW-0472">Membrane</keyword>
<evidence type="ECO:0000313" key="3">
    <source>
        <dbReference type="Proteomes" id="UP001500013"/>
    </source>
</evidence>
<evidence type="ECO:0008006" key="4">
    <source>
        <dbReference type="Google" id="ProtNLM"/>
    </source>
</evidence>
<keyword evidence="1" id="KW-0812">Transmembrane</keyword>
<dbReference type="EMBL" id="BAAAPU010000005">
    <property type="protein sequence ID" value="GAA1975496.1"/>
    <property type="molecule type" value="Genomic_DNA"/>
</dbReference>
<dbReference type="RefSeq" id="WP_344060028.1">
    <property type="nucleotide sequence ID" value="NZ_BAAAPU010000005.1"/>
</dbReference>
<proteinExistence type="predicted"/>
<dbReference type="Proteomes" id="UP001500013">
    <property type="component" value="Unassembled WGS sequence"/>
</dbReference>
<reference evidence="2 3" key="1">
    <citation type="journal article" date="2019" name="Int. J. Syst. Evol. Microbiol.">
        <title>The Global Catalogue of Microorganisms (GCM) 10K type strain sequencing project: providing services to taxonomists for standard genome sequencing and annotation.</title>
        <authorList>
            <consortium name="The Broad Institute Genomics Platform"/>
            <consortium name="The Broad Institute Genome Sequencing Center for Infectious Disease"/>
            <person name="Wu L."/>
            <person name="Ma J."/>
        </authorList>
    </citation>
    <scope>NUCLEOTIDE SEQUENCE [LARGE SCALE GENOMIC DNA]</scope>
    <source>
        <strain evidence="2 3">JCM 15628</strain>
    </source>
</reference>